<dbReference type="InterPro" id="IPR027417">
    <property type="entry name" value="P-loop_NTPase"/>
</dbReference>
<sequence length="183" mass="20021">MKTVLVTGVSATGKSALARWLAEHGHHAVSLDGHPGLCDWVDDQGHSVPWPTQPDLRWLSQHRWVWRPEVLDAVITAAAGSDARVLFLCGRADNAPELAERFHAIIGLFIDSSTMTARLDEPSRGNPFGRMGDSRRFVIDNLDGDQRLLADWVDAIVDAGRPLAQVAEDVLSAAALELLRAKM</sequence>
<evidence type="ECO:0000313" key="1">
    <source>
        <dbReference type="EMBL" id="GIF90482.1"/>
    </source>
</evidence>
<dbReference type="EMBL" id="BONG01000023">
    <property type="protein sequence ID" value="GIF90482.1"/>
    <property type="molecule type" value="Genomic_DNA"/>
</dbReference>
<protein>
    <recommendedName>
        <fullName evidence="3">Shikimate kinase</fullName>
    </recommendedName>
</protein>
<comment type="caution">
    <text evidence="1">The sequence shown here is derived from an EMBL/GenBank/DDBJ whole genome shotgun (WGS) entry which is preliminary data.</text>
</comment>
<dbReference type="AlphaFoldDB" id="A0A8J3JSX3"/>
<dbReference type="RefSeq" id="WP_191842560.1">
    <property type="nucleotide sequence ID" value="NZ_BAAALB010000024.1"/>
</dbReference>
<accession>A0A8J3JSX3</accession>
<reference evidence="1 2" key="1">
    <citation type="submission" date="2021-01" db="EMBL/GenBank/DDBJ databases">
        <title>Whole genome shotgun sequence of Catellatospora chokoriensis NBRC 107358.</title>
        <authorList>
            <person name="Komaki H."/>
            <person name="Tamura T."/>
        </authorList>
    </citation>
    <scope>NUCLEOTIDE SEQUENCE [LARGE SCALE GENOMIC DNA]</scope>
    <source>
        <strain evidence="1 2">NBRC 107358</strain>
    </source>
</reference>
<evidence type="ECO:0008006" key="3">
    <source>
        <dbReference type="Google" id="ProtNLM"/>
    </source>
</evidence>
<proteinExistence type="predicted"/>
<dbReference type="Gene3D" id="3.40.50.300">
    <property type="entry name" value="P-loop containing nucleotide triphosphate hydrolases"/>
    <property type="match status" value="1"/>
</dbReference>
<gene>
    <name evidence="1" type="ORF">Cch02nite_39260</name>
</gene>
<name>A0A8J3JSX3_9ACTN</name>
<dbReference type="SUPFAM" id="SSF52540">
    <property type="entry name" value="P-loop containing nucleoside triphosphate hydrolases"/>
    <property type="match status" value="1"/>
</dbReference>
<dbReference type="Proteomes" id="UP000619293">
    <property type="component" value="Unassembled WGS sequence"/>
</dbReference>
<organism evidence="1 2">
    <name type="scientific">Catellatospora chokoriensis</name>
    <dbReference type="NCBI Taxonomy" id="310353"/>
    <lineage>
        <taxon>Bacteria</taxon>
        <taxon>Bacillati</taxon>
        <taxon>Actinomycetota</taxon>
        <taxon>Actinomycetes</taxon>
        <taxon>Micromonosporales</taxon>
        <taxon>Micromonosporaceae</taxon>
        <taxon>Catellatospora</taxon>
    </lineage>
</organism>
<evidence type="ECO:0000313" key="2">
    <source>
        <dbReference type="Proteomes" id="UP000619293"/>
    </source>
</evidence>
<keyword evidence="2" id="KW-1185">Reference proteome</keyword>